<dbReference type="InterPro" id="IPR003423">
    <property type="entry name" value="OMP_efflux"/>
</dbReference>
<evidence type="ECO:0000256" key="3">
    <source>
        <dbReference type="RuleBase" id="RU362097"/>
    </source>
</evidence>
<evidence type="ECO:0000313" key="5">
    <source>
        <dbReference type="Proteomes" id="UP000078225"/>
    </source>
</evidence>
<dbReference type="OrthoDB" id="9770517at2"/>
<dbReference type="STRING" id="1691903.A9B99_16495"/>
<evidence type="ECO:0000256" key="1">
    <source>
        <dbReference type="ARBA" id="ARBA00004459"/>
    </source>
</evidence>
<dbReference type="Gene3D" id="1.20.1600.10">
    <property type="entry name" value="Outer membrane efflux proteins (OEP)"/>
    <property type="match status" value="1"/>
</dbReference>
<dbReference type="Pfam" id="PF02321">
    <property type="entry name" value="OEP"/>
    <property type="match status" value="2"/>
</dbReference>
<proteinExistence type="inferred from homology"/>
<dbReference type="NCBIfam" id="TIGR01845">
    <property type="entry name" value="outer_NodT"/>
    <property type="match status" value="1"/>
</dbReference>
<dbReference type="SUPFAM" id="SSF56954">
    <property type="entry name" value="Outer membrane efflux proteins (OEP)"/>
    <property type="match status" value="1"/>
</dbReference>
<keyword evidence="3" id="KW-1134">Transmembrane beta strand</keyword>
<keyword evidence="3" id="KW-0564">Palmitate</keyword>
<accession>A0A1B7KYL4</accession>
<dbReference type="RefSeq" id="WP_064601161.1">
    <property type="nucleotide sequence ID" value="NZ_CP134782.1"/>
</dbReference>
<name>A0A1B7KYL4_9ENTR</name>
<organism evidence="4 5">
    <name type="scientific">Mangrovibacter phragmitis</name>
    <dbReference type="NCBI Taxonomy" id="1691903"/>
    <lineage>
        <taxon>Bacteria</taxon>
        <taxon>Pseudomonadati</taxon>
        <taxon>Pseudomonadota</taxon>
        <taxon>Gammaproteobacteria</taxon>
        <taxon>Enterobacterales</taxon>
        <taxon>Enterobacteriaceae</taxon>
        <taxon>Mangrovibacter</taxon>
    </lineage>
</organism>
<sequence length="461" mass="49541">MLPRITVIALSLLLAGCISLDPKYQRPASAVPGTWPGASQHGAAPVVLKDWQHIVNDPRLKQVVERALASNRDLQKAITDIDAARALYVEQRASLFPSLDAGLDVTRSRTTSNGVSTSASAEGTVSSFELDLFGYNQSLSRAEKETWLASKYTAQDTRLTLISETTTAWITLAADKSNLALAQSTMDSAAKSLAITRKQHDVGTAAATDVSEAQEVWQEARASVASYKTLVMQDKNALDLLVGEPVPDTLLPDELSKLANNSIELVPAGVSSTVLLRRPDVQEAEHNLLSANADIGAARANFFPTISLTSSAGVGSDSLSGLFNHGLKVWSFAPSISLPVFSGGKNLAQLHYAEAEKKGLVATYQKTIQSAFKDVADALARRETLDEQMDAQRGYVAAAQKTLELAQKSYQIGSGDYLTVLTAQRTLWSAQESLIALQQTDFENRITLWESLGGGLNNNAH</sequence>
<keyword evidence="3" id="KW-0812">Transmembrane</keyword>
<evidence type="ECO:0000256" key="2">
    <source>
        <dbReference type="ARBA" id="ARBA00007613"/>
    </source>
</evidence>
<dbReference type="GO" id="GO:0015562">
    <property type="term" value="F:efflux transmembrane transporter activity"/>
    <property type="evidence" value="ECO:0007669"/>
    <property type="project" value="InterPro"/>
</dbReference>
<dbReference type="EMBL" id="LYRP01000049">
    <property type="protein sequence ID" value="OAT75117.1"/>
    <property type="molecule type" value="Genomic_DNA"/>
</dbReference>
<keyword evidence="3" id="KW-0449">Lipoprotein</keyword>
<dbReference type="PANTHER" id="PTHR30203:SF32">
    <property type="entry name" value="CATION EFFLUX SYSTEM PROTEIN CUSC"/>
    <property type="match status" value="1"/>
</dbReference>
<comment type="similarity">
    <text evidence="2 3">Belongs to the outer membrane factor (OMF) (TC 1.B.17) family.</text>
</comment>
<comment type="subcellular location">
    <subcellularLocation>
        <location evidence="1 3">Cell outer membrane</location>
        <topology evidence="1 3">Lipid-anchor</topology>
    </subcellularLocation>
</comment>
<dbReference type="Proteomes" id="UP000078225">
    <property type="component" value="Unassembled WGS sequence"/>
</dbReference>
<dbReference type="PANTHER" id="PTHR30203">
    <property type="entry name" value="OUTER MEMBRANE CATION EFFLUX PROTEIN"/>
    <property type="match status" value="1"/>
</dbReference>
<keyword evidence="5" id="KW-1185">Reference proteome</keyword>
<keyword evidence="3" id="KW-0472">Membrane</keyword>
<reference evidence="5" key="1">
    <citation type="submission" date="2016-05" db="EMBL/GenBank/DDBJ databases">
        <authorList>
            <person name="Behera P."/>
            <person name="Vaishampayan P."/>
            <person name="Singh N."/>
            <person name="Raina V."/>
            <person name="Suar M."/>
            <person name="Pattnaik A."/>
            <person name="Rastogi G."/>
        </authorList>
    </citation>
    <scope>NUCLEOTIDE SEQUENCE [LARGE SCALE GENOMIC DNA]</scope>
    <source>
        <strain evidence="5">MP23</strain>
    </source>
</reference>
<dbReference type="InterPro" id="IPR010131">
    <property type="entry name" value="MdtP/NodT-like"/>
</dbReference>
<dbReference type="AlphaFoldDB" id="A0A1B7KYL4"/>
<dbReference type="Gene3D" id="2.20.200.10">
    <property type="entry name" value="Outer membrane efflux proteins (OEP)"/>
    <property type="match status" value="1"/>
</dbReference>
<protein>
    <submittedName>
        <fullName evidence="4">Multidrug transporter</fullName>
    </submittedName>
</protein>
<dbReference type="PROSITE" id="PS51257">
    <property type="entry name" value="PROKAR_LIPOPROTEIN"/>
    <property type="match status" value="1"/>
</dbReference>
<comment type="caution">
    <text evidence="4">The sequence shown here is derived from an EMBL/GenBank/DDBJ whole genome shotgun (WGS) entry which is preliminary data.</text>
</comment>
<gene>
    <name evidence="4" type="ORF">A9B99_16495</name>
</gene>
<evidence type="ECO:0000313" key="4">
    <source>
        <dbReference type="EMBL" id="OAT75117.1"/>
    </source>
</evidence>
<dbReference type="GO" id="GO:0009279">
    <property type="term" value="C:cell outer membrane"/>
    <property type="evidence" value="ECO:0007669"/>
    <property type="project" value="UniProtKB-SubCell"/>
</dbReference>